<dbReference type="InterPro" id="IPR026960">
    <property type="entry name" value="RVT-Znf"/>
</dbReference>
<dbReference type="Proteomes" id="UP001327560">
    <property type="component" value="Chromosome 7"/>
</dbReference>
<feature type="domain" description="Reverse transcriptase zinc-binding" evidence="1">
    <location>
        <begin position="226"/>
        <end position="305"/>
    </location>
</feature>
<evidence type="ECO:0000259" key="1">
    <source>
        <dbReference type="Pfam" id="PF13966"/>
    </source>
</evidence>
<protein>
    <recommendedName>
        <fullName evidence="1">Reverse transcriptase zinc-binding domain-containing protein</fullName>
    </recommendedName>
</protein>
<accession>A0AAQ3QLL1</accession>
<gene>
    <name evidence="2" type="ORF">Cni_G22392</name>
</gene>
<evidence type="ECO:0000313" key="3">
    <source>
        <dbReference type="Proteomes" id="UP001327560"/>
    </source>
</evidence>
<organism evidence="2 3">
    <name type="scientific">Canna indica</name>
    <name type="common">Indian-shot</name>
    <dbReference type="NCBI Taxonomy" id="4628"/>
    <lineage>
        <taxon>Eukaryota</taxon>
        <taxon>Viridiplantae</taxon>
        <taxon>Streptophyta</taxon>
        <taxon>Embryophyta</taxon>
        <taxon>Tracheophyta</taxon>
        <taxon>Spermatophyta</taxon>
        <taxon>Magnoliopsida</taxon>
        <taxon>Liliopsida</taxon>
        <taxon>Zingiberales</taxon>
        <taxon>Cannaceae</taxon>
        <taxon>Canna</taxon>
    </lineage>
</organism>
<reference evidence="2 3" key="1">
    <citation type="submission" date="2023-10" db="EMBL/GenBank/DDBJ databases">
        <title>Chromosome-scale genome assembly provides insights into flower coloration mechanisms of Canna indica.</title>
        <authorList>
            <person name="Li C."/>
        </authorList>
    </citation>
    <scope>NUCLEOTIDE SEQUENCE [LARGE SCALE GENOMIC DNA]</scope>
    <source>
        <tissue evidence="2">Flower</tissue>
    </source>
</reference>
<dbReference type="AlphaFoldDB" id="A0AAQ3QLL1"/>
<dbReference type="EMBL" id="CP136896">
    <property type="protein sequence ID" value="WOL13621.1"/>
    <property type="molecule type" value="Genomic_DNA"/>
</dbReference>
<name>A0AAQ3QLL1_9LILI</name>
<evidence type="ECO:0000313" key="2">
    <source>
        <dbReference type="EMBL" id="WOL13621.1"/>
    </source>
</evidence>
<proteinExistence type="predicted"/>
<keyword evidence="3" id="KW-1185">Reference proteome</keyword>
<sequence length="336" mass="38346">MTGVFEVIKAAKNFKSPGSNNLNMEFYEKFSPLIGNQVLDILLQMQEDPGRQEADIGGKCLVGWDALTRSRYEGGLGILNLRTQNLARLEKWIWKLLQPEGMPWKEIDSLSHVWRGICIPFDIFGISLFCRVGGTSSFRVWLDPWFNGERMNSRHPSIFPAACNQMITIDAAKTRASSGEIIKWSIQFRHLVPTHLLNRLAEDLVPFLHCSGSDGYGWRCYSDGIFSTSSLYWLLNFRGTADPWVSFLWQNNFPPALSLNNSLIEKRRILTRGRLIKHNITVLASCPLCNNFDESHSHLFKDCSLLYKDGESSYKFCDMLSSRSPTLHGRPRLYGN</sequence>
<dbReference type="Pfam" id="PF13966">
    <property type="entry name" value="zf-RVT"/>
    <property type="match status" value="1"/>
</dbReference>